<dbReference type="EMBL" id="LN857009">
    <property type="protein sequence ID" value="CDP99453.1"/>
    <property type="molecule type" value="Genomic_DNA"/>
</dbReference>
<evidence type="ECO:0000259" key="6">
    <source>
        <dbReference type="Pfam" id="PF23411"/>
    </source>
</evidence>
<accession>A0A0J9Y0S1</accession>
<dbReference type="InterPro" id="IPR015943">
    <property type="entry name" value="WD40/YVTN_repeat-like_dom_sf"/>
</dbReference>
<gene>
    <name evidence="7" type="primary">Bma-vps-41</name>
    <name evidence="7" type="ORF">BM_Bm3743</name>
</gene>
<dbReference type="SMART" id="SM00299">
    <property type="entry name" value="CLH"/>
    <property type="match status" value="1"/>
</dbReference>
<evidence type="ECO:0000313" key="7">
    <source>
        <dbReference type="EMBL" id="CDP99453.1"/>
    </source>
</evidence>
<evidence type="ECO:0000256" key="5">
    <source>
        <dbReference type="PROSITE-ProRule" id="PRU01006"/>
    </source>
</evidence>
<keyword evidence="2" id="KW-0813">Transport</keyword>
<dbReference type="Pfam" id="PF23411">
    <property type="entry name" value="Beta-prop_Vps41"/>
    <property type="match status" value="1"/>
</dbReference>
<dbReference type="InterPro" id="IPR000547">
    <property type="entry name" value="Clathrin_H-chain/VPS_repeat"/>
</dbReference>
<evidence type="ECO:0000256" key="4">
    <source>
        <dbReference type="ARBA" id="ARBA00023228"/>
    </source>
</evidence>
<dbReference type="GO" id="GO:0030897">
    <property type="term" value="C:HOPS complex"/>
    <property type="evidence" value="ECO:0007669"/>
    <property type="project" value="TreeGrafter"/>
</dbReference>
<dbReference type="AlphaFoldDB" id="A0A0J9Y0S1"/>
<evidence type="ECO:0000256" key="3">
    <source>
        <dbReference type="ARBA" id="ARBA00022927"/>
    </source>
</evidence>
<dbReference type="GO" id="GO:0006623">
    <property type="term" value="P:protein targeting to vacuole"/>
    <property type="evidence" value="ECO:0007669"/>
    <property type="project" value="InterPro"/>
</dbReference>
<name>A0A0J9Y0S1_BRUMA</name>
<keyword evidence="4" id="KW-0458">Lysosome</keyword>
<dbReference type="GO" id="GO:0034058">
    <property type="term" value="P:endosomal vesicle fusion"/>
    <property type="evidence" value="ECO:0007669"/>
    <property type="project" value="TreeGrafter"/>
</dbReference>
<dbReference type="InterPro" id="IPR036322">
    <property type="entry name" value="WD40_repeat_dom_sf"/>
</dbReference>
<evidence type="ECO:0000256" key="2">
    <source>
        <dbReference type="ARBA" id="ARBA00022448"/>
    </source>
</evidence>
<dbReference type="PROSITE" id="PS50236">
    <property type="entry name" value="CHCR"/>
    <property type="match status" value="1"/>
</dbReference>
<dbReference type="InterPro" id="IPR011990">
    <property type="entry name" value="TPR-like_helical_dom_sf"/>
</dbReference>
<dbReference type="GO" id="GO:0016236">
    <property type="term" value="P:macroautophagy"/>
    <property type="evidence" value="ECO:0007669"/>
    <property type="project" value="TreeGrafter"/>
</dbReference>
<keyword evidence="3" id="KW-0653">Protein transport</keyword>
<sequence length="674" mass="77733">MRPELVKNLMQMSTAKCFLLLYYQILRKDMATCMAIHDKFAALGSRSGNVYIIDHFGSLHPESVTRHHRCPVTKISIDPTGSYFVSCSQDARISVAGITSFEFAQIAARSVAIDPDFTKRGSGHMFVSGERNLLLHHRTFFGNYREKVVILYEGMDCDGIITQISWQGCCILKILFYFRNANQLIALVQPTHEKQSTFAIKVRPSHCWINNETLAIGWYDTVSICMIIGSSDSQASFYTSFFQAFNKTSCLQLSAAQPCSADDRVRWYLENDLLRDAMQYANEHKAQLEHLDPVDIGKRYLNSLTKQKRFAEAAANLKFENLIFKVCGRQKDLWEYYVNEFEQNNVVLQLAKYLPVRDPQLEPECYQCVLIAALHNHPVLFYNLIKVWNPDLFRVGWNAEGRRTFSLQIKIYNKNDAVAIYRSLARLYLYERKYDKALMLYIMLNDKTVFQVIEKYHLFDLVKNDLTKLMAIDTNLTIRLLIENAGSLPTKTILTQLLAYLNTLFERNEGEEFIDFAIKLYAENEPQLLLPFLRKTAIYDIAKAIDICEKKQYINEMVYLLGRSGNRMKALDLLVNKLGRIDSAIDFCRENDDSDLWNSLVDAAVKRPDHIMEIAVLLEREKSTDCRHANCDIIVYDCGHSAHIRCIYVPHSDGQTVMESRCPMCYGLHLYGKR</sequence>
<protein>
    <submittedName>
        <fullName evidence="7">BMA-VPS-41, isoform c</fullName>
    </submittedName>
</protein>
<dbReference type="GO" id="GO:0009267">
    <property type="term" value="P:cellular response to starvation"/>
    <property type="evidence" value="ECO:0007669"/>
    <property type="project" value="TreeGrafter"/>
</dbReference>
<dbReference type="InterPro" id="IPR057780">
    <property type="entry name" value="Beta-prop_Vps41"/>
</dbReference>
<dbReference type="Pfam" id="PF23556">
    <property type="entry name" value="TPR_Vps41"/>
    <property type="match status" value="1"/>
</dbReference>
<reference evidence="7" key="1">
    <citation type="journal article" date="2007" name="Science">
        <title>Draft genome of the filarial nematode parasite Brugia malayi.</title>
        <authorList>
            <person name="Ghedin E."/>
            <person name="Wang S."/>
            <person name="Spiro D."/>
            <person name="Caler E."/>
            <person name="Zhao Q."/>
            <person name="Crabtree J."/>
            <person name="Allen J.E."/>
            <person name="Delcher A.L."/>
            <person name="Guiliano D.B."/>
            <person name="Miranda-Saavedra D."/>
            <person name="Angiuoli S.V."/>
            <person name="Creasy T."/>
            <person name="Amedeo P."/>
            <person name="Haas B."/>
            <person name="El-Sayed N.M."/>
            <person name="Wortman J.R."/>
            <person name="Feldblyum T."/>
            <person name="Tallon L."/>
            <person name="Schatz M."/>
            <person name="Shumway M."/>
            <person name="Koo H."/>
            <person name="Salzberg S.L."/>
            <person name="Schobel S."/>
            <person name="Pertea M."/>
            <person name="Pop M."/>
            <person name="White O."/>
            <person name="Barton G.J."/>
            <person name="Carlow C.K."/>
            <person name="Crawford M.J."/>
            <person name="Daub J."/>
            <person name="Dimmic M.W."/>
            <person name="Estes C.F."/>
            <person name="Foster J.M."/>
            <person name="Ganatra M."/>
            <person name="Gregory W.F."/>
            <person name="Johnson N.M."/>
            <person name="Jin J."/>
            <person name="Komuniecki R."/>
            <person name="Korf I."/>
            <person name="Kumar S."/>
            <person name="Laney S."/>
            <person name="Li B.W."/>
            <person name="Li W."/>
            <person name="Lindblom T.H."/>
            <person name="Lustigman S."/>
            <person name="Ma D."/>
            <person name="Maina C.V."/>
            <person name="Martin D.M."/>
            <person name="McCarter J.P."/>
            <person name="McReynolds L."/>
            <person name="Mitreva M."/>
            <person name="Nutman T.B."/>
            <person name="Parkinson J."/>
            <person name="Peregrin-Alvarez J.M."/>
            <person name="Poole C."/>
            <person name="Ren Q."/>
            <person name="Saunders L."/>
            <person name="Sluder A.E."/>
            <person name="Smith K."/>
            <person name="Stanke M."/>
            <person name="Unnasch T.R."/>
            <person name="Ware J."/>
            <person name="Wei A.D."/>
            <person name="Weil G."/>
            <person name="Williams D.J."/>
            <person name="Zhang Y."/>
            <person name="Williams S.A."/>
            <person name="Fraser-Liggett C."/>
            <person name="Slatko B."/>
            <person name="Blaxter M.L."/>
            <person name="Scott A.L."/>
        </authorList>
    </citation>
    <scope>NUCLEOTIDE SEQUENCE</scope>
    <source>
        <strain evidence="7">FR3</strain>
    </source>
</reference>
<dbReference type="OMA" id="MELIATH"/>
<feature type="domain" description="Vps41 beta-propeller" evidence="6">
    <location>
        <begin position="23"/>
        <end position="234"/>
    </location>
</feature>
<dbReference type="Gene3D" id="1.25.40.10">
    <property type="entry name" value="Tetratricopeptide repeat domain"/>
    <property type="match status" value="1"/>
</dbReference>
<feature type="repeat" description="CHCR" evidence="5">
    <location>
        <begin position="469"/>
        <end position="613"/>
    </location>
</feature>
<dbReference type="GO" id="GO:0005764">
    <property type="term" value="C:lysosome"/>
    <property type="evidence" value="ECO:0007669"/>
    <property type="project" value="UniProtKB-SubCell"/>
</dbReference>
<evidence type="ECO:0000256" key="1">
    <source>
        <dbReference type="ARBA" id="ARBA00004371"/>
    </source>
</evidence>
<organism evidence="7">
    <name type="scientific">Brugia malayi</name>
    <name type="common">Filarial nematode worm</name>
    <dbReference type="NCBI Taxonomy" id="6279"/>
    <lineage>
        <taxon>Eukaryota</taxon>
        <taxon>Metazoa</taxon>
        <taxon>Ecdysozoa</taxon>
        <taxon>Nematoda</taxon>
        <taxon>Chromadorea</taxon>
        <taxon>Rhabditida</taxon>
        <taxon>Spirurina</taxon>
        <taxon>Spiruromorpha</taxon>
        <taxon>Filarioidea</taxon>
        <taxon>Onchocercidae</taxon>
        <taxon>Brugia</taxon>
    </lineage>
</organism>
<proteinExistence type="predicted"/>
<dbReference type="Gene3D" id="2.130.10.10">
    <property type="entry name" value="YVTN repeat-like/Quinoprotein amine dehydrogenase"/>
    <property type="match status" value="1"/>
</dbReference>
<dbReference type="GO" id="GO:0005770">
    <property type="term" value="C:late endosome"/>
    <property type="evidence" value="ECO:0007669"/>
    <property type="project" value="TreeGrafter"/>
</dbReference>
<dbReference type="PANTHER" id="PTHR12616">
    <property type="entry name" value="VACUOLAR PROTEIN SORTING VPS41"/>
    <property type="match status" value="1"/>
</dbReference>
<dbReference type="SUPFAM" id="SSF50978">
    <property type="entry name" value="WD40 repeat-like"/>
    <property type="match status" value="1"/>
</dbReference>
<dbReference type="PANTHER" id="PTHR12616:SF1">
    <property type="entry name" value="VACUOLAR PROTEIN SORTING-ASSOCIATED PROTEIN 41 HOMOLOG"/>
    <property type="match status" value="1"/>
</dbReference>
<comment type="subcellular location">
    <subcellularLocation>
        <location evidence="1">Lysosome</location>
    </subcellularLocation>
</comment>
<reference evidence="7" key="2">
    <citation type="submission" date="2012-12" db="EMBL/GenBank/DDBJ databases">
        <authorList>
            <person name="Gao Y.W."/>
            <person name="Fan S.T."/>
            <person name="Sun H.T."/>
            <person name="Wang Z."/>
            <person name="Gao X.L."/>
            <person name="Li Y.G."/>
            <person name="Wang T.C."/>
            <person name="Zhang K."/>
            <person name="Xu W.W."/>
            <person name="Yu Z.J."/>
            <person name="Xia X.Z."/>
        </authorList>
    </citation>
    <scope>NUCLEOTIDE SEQUENCE</scope>
    <source>
        <strain evidence="7">FR3</strain>
    </source>
</reference>
<dbReference type="InterPro" id="IPR045111">
    <property type="entry name" value="Vps41/Vps8"/>
</dbReference>